<dbReference type="Proteomes" id="UP000026961">
    <property type="component" value="Chromosome 4"/>
</dbReference>
<dbReference type="HOGENOM" id="CLU_2835691_0_0_1"/>
<organism evidence="1">
    <name type="scientific">Oryza glumipatula</name>
    <dbReference type="NCBI Taxonomy" id="40148"/>
    <lineage>
        <taxon>Eukaryota</taxon>
        <taxon>Viridiplantae</taxon>
        <taxon>Streptophyta</taxon>
        <taxon>Embryophyta</taxon>
        <taxon>Tracheophyta</taxon>
        <taxon>Spermatophyta</taxon>
        <taxon>Magnoliopsida</taxon>
        <taxon>Liliopsida</taxon>
        <taxon>Poales</taxon>
        <taxon>Poaceae</taxon>
        <taxon>BOP clade</taxon>
        <taxon>Oryzoideae</taxon>
        <taxon>Oryzeae</taxon>
        <taxon>Oryzinae</taxon>
        <taxon>Oryza</taxon>
    </lineage>
</organism>
<reference evidence="1" key="2">
    <citation type="submission" date="2018-05" db="EMBL/GenBank/DDBJ databases">
        <title>OgluRS3 (Oryza glumaepatula Reference Sequence Version 3).</title>
        <authorList>
            <person name="Zhang J."/>
            <person name="Kudrna D."/>
            <person name="Lee S."/>
            <person name="Talag J."/>
            <person name="Welchert J."/>
            <person name="Wing R.A."/>
        </authorList>
    </citation>
    <scope>NUCLEOTIDE SEQUENCE [LARGE SCALE GENOMIC DNA]</scope>
</reference>
<accession>A0A0D9ZMH9</accession>
<reference evidence="1" key="1">
    <citation type="submission" date="2015-04" db="UniProtKB">
        <authorList>
            <consortium name="EnsemblPlants"/>
        </authorList>
    </citation>
    <scope>IDENTIFICATION</scope>
</reference>
<name>A0A0D9ZMH9_9ORYZ</name>
<protein>
    <submittedName>
        <fullName evidence="1">Uncharacterized protein</fullName>
    </submittedName>
</protein>
<dbReference type="EnsemblPlants" id="OGLUM04G17060.1">
    <property type="protein sequence ID" value="OGLUM04G17060.1"/>
    <property type="gene ID" value="OGLUM04G17060"/>
</dbReference>
<dbReference type="AlphaFoldDB" id="A0A0D9ZMH9"/>
<evidence type="ECO:0000313" key="1">
    <source>
        <dbReference type="EnsemblPlants" id="OGLUM04G17060.1"/>
    </source>
</evidence>
<evidence type="ECO:0000313" key="2">
    <source>
        <dbReference type="Proteomes" id="UP000026961"/>
    </source>
</evidence>
<keyword evidence="2" id="KW-1185">Reference proteome</keyword>
<dbReference type="Gramene" id="OGLUM04G17060.1">
    <property type="protein sequence ID" value="OGLUM04G17060.1"/>
    <property type="gene ID" value="OGLUM04G17060"/>
</dbReference>
<proteinExistence type="predicted"/>
<sequence>MKFNILQGFRKMELNFTICNICRLQQDEVDCNTVWPDQTGSNSAPYWTQLNTSGQHRTNPVRQFYKGKTTELQLLKT</sequence>